<name>A0A916WP51_9SPHN</name>
<protein>
    <recommendedName>
        <fullName evidence="8">TonB-dependent receptor</fullName>
    </recommendedName>
</protein>
<feature type="region of interest" description="Disordered" evidence="4">
    <location>
        <begin position="16"/>
        <end position="43"/>
    </location>
</feature>
<proteinExistence type="predicted"/>
<keyword evidence="3" id="KW-0998">Cell outer membrane</keyword>
<feature type="signal peptide" evidence="5">
    <location>
        <begin position="1"/>
        <end position="16"/>
    </location>
</feature>
<evidence type="ECO:0000256" key="1">
    <source>
        <dbReference type="ARBA" id="ARBA00004442"/>
    </source>
</evidence>
<reference evidence="6" key="1">
    <citation type="journal article" date="2014" name="Int. J. Syst. Evol. Microbiol.">
        <title>Complete genome sequence of Corynebacterium casei LMG S-19264T (=DSM 44701T), isolated from a smear-ripened cheese.</title>
        <authorList>
            <consortium name="US DOE Joint Genome Institute (JGI-PGF)"/>
            <person name="Walter F."/>
            <person name="Albersmeier A."/>
            <person name="Kalinowski J."/>
            <person name="Ruckert C."/>
        </authorList>
    </citation>
    <scope>NUCLEOTIDE SEQUENCE</scope>
    <source>
        <strain evidence="6">CGMCC 1.15330</strain>
    </source>
</reference>
<evidence type="ECO:0000256" key="5">
    <source>
        <dbReference type="SAM" id="SignalP"/>
    </source>
</evidence>
<feature type="region of interest" description="Disordered" evidence="4">
    <location>
        <begin position="639"/>
        <end position="716"/>
    </location>
</feature>
<comment type="subcellular location">
    <subcellularLocation>
        <location evidence="1">Cell outer membrane</location>
    </subcellularLocation>
</comment>
<dbReference type="Gene3D" id="2.40.170.20">
    <property type="entry name" value="TonB-dependent receptor, beta-barrel domain"/>
    <property type="match status" value="2"/>
</dbReference>
<dbReference type="Proteomes" id="UP000623067">
    <property type="component" value="Unassembled WGS sequence"/>
</dbReference>
<feature type="compositionally biased region" description="Gly residues" evidence="4">
    <location>
        <begin position="674"/>
        <end position="716"/>
    </location>
</feature>
<dbReference type="PANTHER" id="PTHR47234">
    <property type="match status" value="1"/>
</dbReference>
<dbReference type="EMBL" id="BMIH01000001">
    <property type="protein sequence ID" value="GGB21094.1"/>
    <property type="molecule type" value="Genomic_DNA"/>
</dbReference>
<accession>A0A916WP51</accession>
<dbReference type="AlphaFoldDB" id="A0A916WP51"/>
<keyword evidence="7" id="KW-1185">Reference proteome</keyword>
<comment type="caution">
    <text evidence="6">The sequence shown here is derived from an EMBL/GenBank/DDBJ whole genome shotgun (WGS) entry which is preliminary data.</text>
</comment>
<gene>
    <name evidence="6" type="ORF">GCM10011380_08380</name>
</gene>
<evidence type="ECO:0008006" key="8">
    <source>
        <dbReference type="Google" id="ProtNLM"/>
    </source>
</evidence>
<dbReference type="GO" id="GO:0009279">
    <property type="term" value="C:cell outer membrane"/>
    <property type="evidence" value="ECO:0007669"/>
    <property type="project" value="UniProtKB-SubCell"/>
</dbReference>
<keyword evidence="2" id="KW-0472">Membrane</keyword>
<feature type="region of interest" description="Disordered" evidence="4">
    <location>
        <begin position="48"/>
        <end position="67"/>
    </location>
</feature>
<dbReference type="InterPro" id="IPR037066">
    <property type="entry name" value="Plug_dom_sf"/>
</dbReference>
<keyword evidence="5" id="KW-0732">Signal</keyword>
<dbReference type="SUPFAM" id="SSF56935">
    <property type="entry name" value="Porins"/>
    <property type="match status" value="1"/>
</dbReference>
<dbReference type="InterPro" id="IPR036942">
    <property type="entry name" value="Beta-barrel_TonB_sf"/>
</dbReference>
<evidence type="ECO:0000313" key="6">
    <source>
        <dbReference type="EMBL" id="GGB21094.1"/>
    </source>
</evidence>
<evidence type="ECO:0000256" key="3">
    <source>
        <dbReference type="ARBA" id="ARBA00023237"/>
    </source>
</evidence>
<dbReference type="PANTHER" id="PTHR47234:SF1">
    <property type="entry name" value="TONB-DEPENDENT RECEPTOR"/>
    <property type="match status" value="1"/>
</dbReference>
<evidence type="ECO:0000256" key="2">
    <source>
        <dbReference type="ARBA" id="ARBA00023136"/>
    </source>
</evidence>
<feature type="compositionally biased region" description="Gly residues" evidence="4">
    <location>
        <begin position="656"/>
        <end position="667"/>
    </location>
</feature>
<feature type="compositionally biased region" description="Low complexity" evidence="4">
    <location>
        <begin position="16"/>
        <end position="35"/>
    </location>
</feature>
<evidence type="ECO:0000256" key="4">
    <source>
        <dbReference type="SAM" id="MobiDB-lite"/>
    </source>
</evidence>
<sequence>MGWWMAAVAMPTAAMAQQPPAAAPSAPRDAPSAGSAEEDAGDEAGDIVVTGSRTQPGSVIGDIPPDQTLSPADIRSYGVSSINDLLTELAPQTTSGRGGAPVVLLNGKRISGFQEIRDIPTEAIQRVEILPEEVALKYGYRADSRVVNIVLRRRFRAVTAELEDRIATEGGRHLPEADLDVLRIQRDGRANLHLEYEGATALYEAERDIRPAASDDPTAPGFDQRAYRTLLPSSRQLSANAVYARPLLGTSASFNARVEATDTNGAYGLPVASFDTGAGTVSRLLDGAGFSPLGQDRSELTVHLGAGINGDFGSNWRWTFTGNYDRDRTRTATQTGVDTSGFQARIDAGDPTADPNGLLTPSQLGPLNVNRARSVSSVGGGDFLVTGSPFSLPAGSANASLRIGATTSDFASRSERLGIVQNADIARDIASMQANLDLPIANRTRGGLEALGQLSANLNLGIDRLSDFGTLVETGYGLNWSPIEGVRLIGSVTDEEQAPSASQLGAATVVTPGVRVFDYVRGTTATVTTITGGNPLLTSSDRHVEKLGLTLKPWDQRDLVLTANYVRTAVDNPVAGFPAATAAIEASFPGRFVRNEDGDLVRIDTRAVNFARTDQSQLRWGINFSKPLKSRIQRELEAFRAGTGPNPFAGLVPPGGRRGPGGPGGDGSPREGRPGGGEGGPGGGPGGGGPGGGGPGGGGRGFGGGGFGGGGFGGRGGGQGGGRLQFAVYHTVVFTNRVTVAEGGPVLDLLRGDAIGSSGGQPRNAVEVQAGYTNNGLGARLSANWRQATEVNGLTSAQSLRFGSLTTASVRLFADFGGRLDWVRAHPWLRGARLSLSVDNVFNQRQQVTDATGATPVGYQPAYLDPLGRTVRVSVRKLFF</sequence>
<reference evidence="6" key="2">
    <citation type="submission" date="2020-09" db="EMBL/GenBank/DDBJ databases">
        <authorList>
            <person name="Sun Q."/>
            <person name="Zhou Y."/>
        </authorList>
    </citation>
    <scope>NUCLEOTIDE SEQUENCE</scope>
    <source>
        <strain evidence="6">CGMCC 1.15330</strain>
    </source>
</reference>
<evidence type="ECO:0000313" key="7">
    <source>
        <dbReference type="Proteomes" id="UP000623067"/>
    </source>
</evidence>
<dbReference type="Gene3D" id="2.170.130.10">
    <property type="entry name" value="TonB-dependent receptor, plug domain"/>
    <property type="match status" value="1"/>
</dbReference>
<organism evidence="6 7">
    <name type="scientific">Sphingomonas metalli</name>
    <dbReference type="NCBI Taxonomy" id="1779358"/>
    <lineage>
        <taxon>Bacteria</taxon>
        <taxon>Pseudomonadati</taxon>
        <taxon>Pseudomonadota</taxon>
        <taxon>Alphaproteobacteria</taxon>
        <taxon>Sphingomonadales</taxon>
        <taxon>Sphingomonadaceae</taxon>
        <taxon>Sphingomonas</taxon>
    </lineage>
</organism>
<feature type="chain" id="PRO_5037317939" description="TonB-dependent receptor" evidence="5">
    <location>
        <begin position="17"/>
        <end position="880"/>
    </location>
</feature>